<evidence type="ECO:0000256" key="3">
    <source>
        <dbReference type="ARBA" id="ARBA00022989"/>
    </source>
</evidence>
<dbReference type="Proteomes" id="UP000271010">
    <property type="component" value="Unassembled WGS sequence"/>
</dbReference>
<dbReference type="RefSeq" id="WP_123132002.1">
    <property type="nucleotide sequence ID" value="NZ_RJJE01000003.1"/>
</dbReference>
<proteinExistence type="predicted"/>
<feature type="transmembrane region" description="Helical" evidence="5">
    <location>
        <begin position="72"/>
        <end position="92"/>
    </location>
</feature>
<keyword evidence="4 5" id="KW-0472">Membrane</keyword>
<evidence type="ECO:0000259" key="6">
    <source>
        <dbReference type="Pfam" id="PF04138"/>
    </source>
</evidence>
<evidence type="ECO:0000256" key="4">
    <source>
        <dbReference type="ARBA" id="ARBA00023136"/>
    </source>
</evidence>
<keyword evidence="3 5" id="KW-1133">Transmembrane helix</keyword>
<name>A0A3M9N2A9_9BACT</name>
<dbReference type="AlphaFoldDB" id="A0A3M9N2A9"/>
<dbReference type="GO" id="GO:0016020">
    <property type="term" value="C:membrane"/>
    <property type="evidence" value="ECO:0007669"/>
    <property type="project" value="UniProtKB-SubCell"/>
</dbReference>
<sequence>MLTFLRSQAASLIASGVDFLVTIFAVELLGIWYVAATVSGTISGGIIHFSIGRTWVFHAAHGAIPTQATKYFLVWSGSFLLNASGVFMFTHYLGLNYIFSKVTVSLLVGFFYNFILQKRYVFK</sequence>
<keyword evidence="8" id="KW-1185">Reference proteome</keyword>
<evidence type="ECO:0000313" key="7">
    <source>
        <dbReference type="EMBL" id="RNI31866.1"/>
    </source>
</evidence>
<evidence type="ECO:0000256" key="5">
    <source>
        <dbReference type="SAM" id="Phobius"/>
    </source>
</evidence>
<keyword evidence="2 5" id="KW-0812">Transmembrane</keyword>
<accession>A0A3M9N2A9</accession>
<feature type="domain" description="GtrA/DPMS transmembrane" evidence="6">
    <location>
        <begin position="12"/>
        <end position="122"/>
    </location>
</feature>
<evidence type="ECO:0000256" key="1">
    <source>
        <dbReference type="ARBA" id="ARBA00004141"/>
    </source>
</evidence>
<comment type="caution">
    <text evidence="7">The sequence shown here is derived from an EMBL/GenBank/DDBJ whole genome shotgun (WGS) entry which is preliminary data.</text>
</comment>
<gene>
    <name evidence="7" type="ORF">EFA69_04965</name>
</gene>
<dbReference type="InterPro" id="IPR007267">
    <property type="entry name" value="GtrA_DPMS_TM"/>
</dbReference>
<dbReference type="Pfam" id="PF04138">
    <property type="entry name" value="GtrA_DPMS_TM"/>
    <property type="match status" value="1"/>
</dbReference>
<dbReference type="EMBL" id="RJJE01000003">
    <property type="protein sequence ID" value="RNI31866.1"/>
    <property type="molecule type" value="Genomic_DNA"/>
</dbReference>
<feature type="transmembrane region" description="Helical" evidence="5">
    <location>
        <begin position="98"/>
        <end position="116"/>
    </location>
</feature>
<reference evidence="7 8" key="1">
    <citation type="submission" date="2018-11" db="EMBL/GenBank/DDBJ databases">
        <title>Rufibacter latericius sp. nov., isolated from water in Baiyang Lake.</title>
        <authorList>
            <person name="Yang Y."/>
        </authorList>
    </citation>
    <scope>NUCLEOTIDE SEQUENCE [LARGE SCALE GENOMIC DNA]</scope>
    <source>
        <strain evidence="7 8">MCC P1</strain>
    </source>
</reference>
<evidence type="ECO:0000313" key="8">
    <source>
        <dbReference type="Proteomes" id="UP000271010"/>
    </source>
</evidence>
<evidence type="ECO:0000256" key="2">
    <source>
        <dbReference type="ARBA" id="ARBA00022692"/>
    </source>
</evidence>
<dbReference type="GO" id="GO:0000271">
    <property type="term" value="P:polysaccharide biosynthetic process"/>
    <property type="evidence" value="ECO:0007669"/>
    <property type="project" value="InterPro"/>
</dbReference>
<organism evidence="7 8">
    <name type="scientific">Rufibacter immobilis</name>
    <dbReference type="NCBI Taxonomy" id="1348778"/>
    <lineage>
        <taxon>Bacteria</taxon>
        <taxon>Pseudomonadati</taxon>
        <taxon>Bacteroidota</taxon>
        <taxon>Cytophagia</taxon>
        <taxon>Cytophagales</taxon>
        <taxon>Hymenobacteraceae</taxon>
        <taxon>Rufibacter</taxon>
    </lineage>
</organism>
<protein>
    <submittedName>
        <fullName evidence="7">GtrA family protein</fullName>
    </submittedName>
</protein>
<dbReference type="OrthoDB" id="961506at2"/>
<comment type="subcellular location">
    <subcellularLocation>
        <location evidence="1">Membrane</location>
        <topology evidence="1">Multi-pass membrane protein</topology>
    </subcellularLocation>
</comment>